<evidence type="ECO:0000256" key="5">
    <source>
        <dbReference type="ARBA" id="ARBA00022553"/>
    </source>
</evidence>
<dbReference type="InterPro" id="IPR003594">
    <property type="entry name" value="HATPase_dom"/>
</dbReference>
<dbReference type="InterPro" id="IPR013656">
    <property type="entry name" value="PAS_4"/>
</dbReference>
<keyword evidence="6 15" id="KW-0808">Transferase</keyword>
<accession>A0A1U9NH18</accession>
<evidence type="ECO:0000256" key="10">
    <source>
        <dbReference type="ARBA" id="ARBA00023012"/>
    </source>
</evidence>
<keyword evidence="7" id="KW-0547">Nucleotide-binding</keyword>
<keyword evidence="4" id="KW-1003">Cell membrane</keyword>
<feature type="domain" description="PAS" evidence="13">
    <location>
        <begin position="134"/>
        <end position="206"/>
    </location>
</feature>
<evidence type="ECO:0000256" key="2">
    <source>
        <dbReference type="ARBA" id="ARBA00004236"/>
    </source>
</evidence>
<dbReference type="Pfam" id="PF08448">
    <property type="entry name" value="PAS_4"/>
    <property type="match status" value="1"/>
</dbReference>
<dbReference type="InterPro" id="IPR001610">
    <property type="entry name" value="PAC"/>
</dbReference>
<feature type="domain" description="Histidine kinase" evidence="12">
    <location>
        <begin position="809"/>
        <end position="1016"/>
    </location>
</feature>
<comment type="catalytic activity">
    <reaction evidence="1">
        <text>ATP + protein L-histidine = ADP + protein N-phospho-L-histidine.</text>
        <dbReference type="EC" id="2.7.13.3"/>
    </reaction>
</comment>
<dbReference type="PANTHER" id="PTHR43304">
    <property type="entry name" value="PHYTOCHROME-LIKE PROTEIN CPH1"/>
    <property type="match status" value="1"/>
</dbReference>
<dbReference type="Pfam" id="PF13426">
    <property type="entry name" value="PAS_9"/>
    <property type="match status" value="1"/>
</dbReference>
<dbReference type="PROSITE" id="PS50109">
    <property type="entry name" value="HIS_KIN"/>
    <property type="match status" value="1"/>
</dbReference>
<dbReference type="InterPro" id="IPR052162">
    <property type="entry name" value="Sensor_kinase/Photoreceptor"/>
</dbReference>
<dbReference type="InterPro" id="IPR013655">
    <property type="entry name" value="PAS_fold_3"/>
</dbReference>
<dbReference type="GO" id="GO:0005886">
    <property type="term" value="C:plasma membrane"/>
    <property type="evidence" value="ECO:0007669"/>
    <property type="project" value="UniProtKB-SubCell"/>
</dbReference>
<evidence type="ECO:0000256" key="11">
    <source>
        <dbReference type="ARBA" id="ARBA00023136"/>
    </source>
</evidence>
<dbReference type="PROSITE" id="PS50113">
    <property type="entry name" value="PAC"/>
    <property type="match status" value="5"/>
</dbReference>
<feature type="domain" description="PAC" evidence="14">
    <location>
        <begin position="585"/>
        <end position="637"/>
    </location>
</feature>
<dbReference type="GO" id="GO:0004673">
    <property type="term" value="F:protein histidine kinase activity"/>
    <property type="evidence" value="ECO:0007669"/>
    <property type="project" value="UniProtKB-EC"/>
</dbReference>
<comment type="subcellular location">
    <subcellularLocation>
        <location evidence="2">Cell membrane</location>
    </subcellularLocation>
</comment>
<evidence type="ECO:0000313" key="16">
    <source>
        <dbReference type="Proteomes" id="UP000189674"/>
    </source>
</evidence>
<feature type="domain" description="PAS" evidence="13">
    <location>
        <begin position="509"/>
        <end position="581"/>
    </location>
</feature>
<keyword evidence="9" id="KW-0067">ATP-binding</keyword>
<feature type="domain" description="PAS" evidence="13">
    <location>
        <begin position="638"/>
        <end position="710"/>
    </location>
</feature>
<dbReference type="AlphaFoldDB" id="A0A1U9NH18"/>
<evidence type="ECO:0000256" key="9">
    <source>
        <dbReference type="ARBA" id="ARBA00022840"/>
    </source>
</evidence>
<feature type="domain" description="PAS" evidence="13">
    <location>
        <begin position="263"/>
        <end position="319"/>
    </location>
</feature>
<organism evidence="15 16">
    <name type="scientific">Anaerohalosphaera lusitana</name>
    <dbReference type="NCBI Taxonomy" id="1936003"/>
    <lineage>
        <taxon>Bacteria</taxon>
        <taxon>Pseudomonadati</taxon>
        <taxon>Planctomycetota</taxon>
        <taxon>Phycisphaerae</taxon>
        <taxon>Sedimentisphaerales</taxon>
        <taxon>Anaerohalosphaeraceae</taxon>
        <taxon>Anaerohalosphaera</taxon>
    </lineage>
</organism>
<dbReference type="GO" id="GO:0005524">
    <property type="term" value="F:ATP binding"/>
    <property type="evidence" value="ECO:0007669"/>
    <property type="project" value="UniProtKB-KW"/>
</dbReference>
<name>A0A1U9NH18_9BACT</name>
<dbReference type="SUPFAM" id="SSF55785">
    <property type="entry name" value="PYP-like sensor domain (PAS domain)"/>
    <property type="match status" value="5"/>
</dbReference>
<feature type="domain" description="PAC" evidence="14">
    <location>
        <begin position="714"/>
        <end position="766"/>
    </location>
</feature>
<dbReference type="Pfam" id="PF02518">
    <property type="entry name" value="HATPase_c"/>
    <property type="match status" value="1"/>
</dbReference>
<dbReference type="SMART" id="SM00091">
    <property type="entry name" value="PAS"/>
    <property type="match status" value="6"/>
</dbReference>
<dbReference type="EC" id="2.7.13.3" evidence="3"/>
<dbReference type="InterPro" id="IPR005467">
    <property type="entry name" value="His_kinase_dom"/>
</dbReference>
<dbReference type="InterPro" id="IPR035965">
    <property type="entry name" value="PAS-like_dom_sf"/>
</dbReference>
<dbReference type="InterPro" id="IPR000014">
    <property type="entry name" value="PAS"/>
</dbReference>
<keyword evidence="11" id="KW-0472">Membrane</keyword>
<dbReference type="SMART" id="SM00387">
    <property type="entry name" value="HATPase_c"/>
    <property type="match status" value="1"/>
</dbReference>
<proteinExistence type="predicted"/>
<dbReference type="PROSITE" id="PS50112">
    <property type="entry name" value="PAS"/>
    <property type="match status" value="4"/>
</dbReference>
<dbReference type="InterPro" id="IPR004358">
    <property type="entry name" value="Sig_transdc_His_kin-like_C"/>
</dbReference>
<gene>
    <name evidence="15" type="primary">cph1_2</name>
    <name evidence="15" type="ORF">STSP2_00173</name>
</gene>
<evidence type="ECO:0000313" key="15">
    <source>
        <dbReference type="EMBL" id="AQT67034.1"/>
    </source>
</evidence>
<dbReference type="RefSeq" id="WP_169852880.1">
    <property type="nucleotide sequence ID" value="NZ_CP019791.1"/>
</dbReference>
<dbReference type="FunFam" id="3.30.565.10:FF:000023">
    <property type="entry name" value="PAS domain-containing sensor histidine kinase"/>
    <property type="match status" value="1"/>
</dbReference>
<dbReference type="EMBL" id="CP019791">
    <property type="protein sequence ID" value="AQT67034.1"/>
    <property type="molecule type" value="Genomic_DNA"/>
</dbReference>
<dbReference type="NCBIfam" id="TIGR00229">
    <property type="entry name" value="sensory_box"/>
    <property type="match status" value="5"/>
</dbReference>
<dbReference type="KEGG" id="alus:STSP2_00173"/>
<evidence type="ECO:0000256" key="7">
    <source>
        <dbReference type="ARBA" id="ARBA00022741"/>
    </source>
</evidence>
<keyword evidence="16" id="KW-1185">Reference proteome</keyword>
<dbReference type="Gene3D" id="3.30.565.10">
    <property type="entry name" value="Histidine kinase-like ATPase, C-terminal domain"/>
    <property type="match status" value="1"/>
</dbReference>
<feature type="domain" description="PAC" evidence="14">
    <location>
        <begin position="210"/>
        <end position="262"/>
    </location>
</feature>
<dbReference type="GO" id="GO:0000160">
    <property type="term" value="P:phosphorelay signal transduction system"/>
    <property type="evidence" value="ECO:0007669"/>
    <property type="project" value="UniProtKB-KW"/>
</dbReference>
<feature type="domain" description="PAC" evidence="14">
    <location>
        <begin position="458"/>
        <end position="508"/>
    </location>
</feature>
<dbReference type="PANTHER" id="PTHR43304:SF1">
    <property type="entry name" value="PAC DOMAIN-CONTAINING PROTEIN"/>
    <property type="match status" value="1"/>
</dbReference>
<dbReference type="SUPFAM" id="SSF55874">
    <property type="entry name" value="ATPase domain of HSP90 chaperone/DNA topoisomerase II/histidine kinase"/>
    <property type="match status" value="1"/>
</dbReference>
<dbReference type="Gene3D" id="3.30.450.20">
    <property type="entry name" value="PAS domain"/>
    <property type="match status" value="6"/>
</dbReference>
<evidence type="ECO:0000259" key="12">
    <source>
        <dbReference type="PROSITE" id="PS50109"/>
    </source>
</evidence>
<evidence type="ECO:0000256" key="3">
    <source>
        <dbReference type="ARBA" id="ARBA00012438"/>
    </source>
</evidence>
<evidence type="ECO:0000256" key="8">
    <source>
        <dbReference type="ARBA" id="ARBA00022777"/>
    </source>
</evidence>
<feature type="domain" description="PAC" evidence="14">
    <location>
        <begin position="338"/>
        <end position="390"/>
    </location>
</feature>
<evidence type="ECO:0000259" key="13">
    <source>
        <dbReference type="PROSITE" id="PS50112"/>
    </source>
</evidence>
<dbReference type="STRING" id="1936003.STSP2_00173"/>
<evidence type="ECO:0000256" key="6">
    <source>
        <dbReference type="ARBA" id="ARBA00022679"/>
    </source>
</evidence>
<dbReference type="InterPro" id="IPR036890">
    <property type="entry name" value="HATPase_C_sf"/>
</dbReference>
<dbReference type="InterPro" id="IPR000700">
    <property type="entry name" value="PAS-assoc_C"/>
</dbReference>
<dbReference type="Pfam" id="PF08447">
    <property type="entry name" value="PAS_3"/>
    <property type="match status" value="4"/>
</dbReference>
<dbReference type="CDD" id="cd00130">
    <property type="entry name" value="PAS"/>
    <property type="match status" value="5"/>
</dbReference>
<keyword evidence="8" id="KW-0418">Kinase</keyword>
<evidence type="ECO:0000256" key="1">
    <source>
        <dbReference type="ARBA" id="ARBA00000085"/>
    </source>
</evidence>
<protein>
    <recommendedName>
        <fullName evidence="3">histidine kinase</fullName>
        <ecNumber evidence="3">2.7.13.3</ecNumber>
    </recommendedName>
</protein>
<reference evidence="16" key="1">
    <citation type="submission" date="2017-02" db="EMBL/GenBank/DDBJ databases">
        <title>Comparative genomics and description of representatives of a novel lineage of planctomycetes thriving in anoxic sediments.</title>
        <authorList>
            <person name="Spring S."/>
            <person name="Bunk B."/>
            <person name="Sproer C."/>
        </authorList>
    </citation>
    <scope>NUCLEOTIDE SEQUENCE [LARGE SCALE GENOMIC DNA]</scope>
    <source>
        <strain evidence="16">ST-NAGAB-D1</strain>
    </source>
</reference>
<dbReference type="SMART" id="SM00086">
    <property type="entry name" value="PAC"/>
    <property type="match status" value="5"/>
</dbReference>
<dbReference type="PRINTS" id="PR00344">
    <property type="entry name" value="BCTRLSENSOR"/>
</dbReference>
<sequence>MDAKHVFFQSVLNHVPAAVAVIRGSDLKLISANAAYTAIAPDKEFIDKTLEEIWPETGRKFSYLCKQVLETGEPFHAEDDIFMIRRAPAGHLERAFFSWSLYKIWLPEENEWGILNTAQETTRYKEAEHSLKLSEERYRLVNEATNDIIWDWDLTTDEVSWNDAVEKALGQTRENMPDSVQSWYEHIHPDDRQRVVAGIHKAIDEGEKSWSDEYRFGPVGGPYRTYLDRGVIARESGGRAYRMIGSMLDLTERRASEHALRESEERFRSVFEQAAVGIGRVRFEDATWIDVNDAFCKMLGYKREEFLSTPWPEITHPEDVDLDLIPFKKMAAGELESYSVEKRFIHKDGRHVWAKLTLSLVRDSEGRPDYEVAVIEDISRRKEAETMLRRYEILALQSRDIILVIDPKDGRITEANAAAVEAYGYTRSELLEMTVHDLRLDHTRMVNGQMSDAASQGILFETEHRRKDGAVFPVEVSSQGAAIDGQMILVSVIRDITQRKRTEEELRKSENRFREAFATAPVGMAIMDLHGKYQVVNKAYCDLIGYDENELTQKGMTFKDVTHSEDIPANTEAFANVLAGEIPAHYLEKRYVCKDGQIIWVRVGISLRKDAAGEPHQFVKIIENIDDRKKAEAALRESEVQFRESFEHAPVGMAITDVEGHFIEANEAYCNIVGYDENELIESGVTYKDMTHPDDLDSNLAVMHRMLRGEIPAFYYEKRYVRKDRNVVWVRASVTARRNEYGEPYQLVAIVEDINDRKNAQAQQERLLNSLKKKTEEMERFAGIIRHDFGNSVFSIEAFKFELERICSTIIEQLKEPDFSPDDKAVMIEMLEDTAPTSLNYIQASVDQMKAYLKGLRQIAAVGRVTLNKERINVEELVEELVGVLKHRLEEENVQLEINELPECIADADQLKHVFMNLVTNSVKYKDDQKQPHVYVSGEKRGGQSVYCVQDNGIGIKPENHEKIFDVFYREETSKADGEGLGLSIVSRAVDRMGGSIWVESEPGQGSRFYVSLPSA</sequence>
<evidence type="ECO:0000259" key="14">
    <source>
        <dbReference type="PROSITE" id="PS50113"/>
    </source>
</evidence>
<keyword evidence="10" id="KW-0902">Two-component regulatory system</keyword>
<keyword evidence="5" id="KW-0597">Phosphoprotein</keyword>
<dbReference type="Proteomes" id="UP000189674">
    <property type="component" value="Chromosome"/>
</dbReference>
<evidence type="ECO:0000256" key="4">
    <source>
        <dbReference type="ARBA" id="ARBA00022475"/>
    </source>
</evidence>